<dbReference type="PROSITE" id="PS51391">
    <property type="entry name" value="CID"/>
    <property type="match status" value="1"/>
</dbReference>
<dbReference type="PANTHER" id="PTHR15921">
    <property type="entry name" value="PRE-MRNA CLEAVAGE COMPLEX II"/>
    <property type="match status" value="1"/>
</dbReference>
<protein>
    <submittedName>
        <fullName evidence="2">CIC11C00000003437</fullName>
    </submittedName>
</protein>
<accession>A0A1L0BF45</accession>
<dbReference type="GO" id="GO:0005849">
    <property type="term" value="C:mRNA cleavage factor complex"/>
    <property type="evidence" value="ECO:0007669"/>
    <property type="project" value="InterPro"/>
</dbReference>
<dbReference type="SMART" id="SM00582">
    <property type="entry name" value="RPR"/>
    <property type="match status" value="1"/>
</dbReference>
<dbReference type="Pfam" id="PF11526">
    <property type="entry name" value="Pfc11_Clp1_ID"/>
    <property type="match status" value="1"/>
</dbReference>
<dbReference type="OrthoDB" id="2129491at2759"/>
<gene>
    <name evidence="2" type="ORF">SAMEA4029010_CIC11G00000003437</name>
</gene>
<reference evidence="2 3" key="1">
    <citation type="submission" date="2016-10" db="EMBL/GenBank/DDBJ databases">
        <authorList>
            <person name="de Groot N.N."/>
        </authorList>
    </citation>
    <scope>NUCLEOTIDE SEQUENCE [LARGE SCALE GENOMIC DNA]</scope>
    <source>
        <strain evidence="2 3">CBS 141442</strain>
    </source>
</reference>
<evidence type="ECO:0000259" key="1">
    <source>
        <dbReference type="PROSITE" id="PS51391"/>
    </source>
</evidence>
<keyword evidence="3" id="KW-1185">Reference proteome</keyword>
<evidence type="ECO:0000313" key="3">
    <source>
        <dbReference type="Proteomes" id="UP000182334"/>
    </source>
</evidence>
<evidence type="ECO:0000313" key="2">
    <source>
        <dbReference type="EMBL" id="SGZ50049.1"/>
    </source>
</evidence>
<dbReference type="GO" id="GO:0006369">
    <property type="term" value="P:termination of RNA polymerase II transcription"/>
    <property type="evidence" value="ECO:0007669"/>
    <property type="project" value="InterPro"/>
</dbReference>
<dbReference type="GO" id="GO:0031124">
    <property type="term" value="P:mRNA 3'-end processing"/>
    <property type="evidence" value="ECO:0007669"/>
    <property type="project" value="InterPro"/>
</dbReference>
<dbReference type="InterPro" id="IPR006569">
    <property type="entry name" value="CID_dom"/>
</dbReference>
<dbReference type="AlphaFoldDB" id="A0A1L0BF45"/>
<dbReference type="InterPro" id="IPR045154">
    <property type="entry name" value="PCF11-like"/>
</dbReference>
<organism evidence="2 3">
    <name type="scientific">Sungouiella intermedia</name>
    <dbReference type="NCBI Taxonomy" id="45354"/>
    <lineage>
        <taxon>Eukaryota</taxon>
        <taxon>Fungi</taxon>
        <taxon>Dikarya</taxon>
        <taxon>Ascomycota</taxon>
        <taxon>Saccharomycotina</taxon>
        <taxon>Pichiomycetes</taxon>
        <taxon>Metschnikowiaceae</taxon>
        <taxon>Sungouiella</taxon>
    </lineage>
</organism>
<dbReference type="GO" id="GO:0000993">
    <property type="term" value="F:RNA polymerase II complex binding"/>
    <property type="evidence" value="ECO:0007669"/>
    <property type="project" value="InterPro"/>
</dbReference>
<dbReference type="SUPFAM" id="SSF48464">
    <property type="entry name" value="ENTH/VHS domain"/>
    <property type="match status" value="1"/>
</dbReference>
<dbReference type="FunFam" id="1.25.40.90:FF:000016">
    <property type="entry name" value="mRNA cleavage factor complex component Pcf11"/>
    <property type="match status" value="1"/>
</dbReference>
<dbReference type="Pfam" id="PF21936">
    <property type="entry name" value="Pcf11_C"/>
    <property type="match status" value="1"/>
</dbReference>
<dbReference type="GO" id="GO:0003729">
    <property type="term" value="F:mRNA binding"/>
    <property type="evidence" value="ECO:0007669"/>
    <property type="project" value="InterPro"/>
</dbReference>
<dbReference type="EMBL" id="LT635757">
    <property type="protein sequence ID" value="SGZ50049.1"/>
    <property type="molecule type" value="Genomic_DNA"/>
</dbReference>
<dbReference type="Proteomes" id="UP000182334">
    <property type="component" value="Chromosome II"/>
</dbReference>
<dbReference type="PANTHER" id="PTHR15921:SF3">
    <property type="entry name" value="PRE-MRNA CLEAVAGE COMPLEX 2 PROTEIN PCF11"/>
    <property type="match status" value="1"/>
</dbReference>
<feature type="domain" description="CID" evidence="1">
    <location>
        <begin position="2"/>
        <end position="139"/>
    </location>
</feature>
<dbReference type="InterPro" id="IPR054127">
    <property type="entry name" value="Pcf11_C"/>
</dbReference>
<dbReference type="InterPro" id="IPR047415">
    <property type="entry name" value="Pcf11_CID"/>
</dbReference>
<dbReference type="InterPro" id="IPR008942">
    <property type="entry name" value="ENTH_VHS"/>
</dbReference>
<dbReference type="GO" id="GO:0005737">
    <property type="term" value="C:cytoplasm"/>
    <property type="evidence" value="ECO:0007669"/>
    <property type="project" value="TreeGrafter"/>
</dbReference>
<proteinExistence type="predicted"/>
<dbReference type="CDD" id="cd16982">
    <property type="entry name" value="CID_Pcf11"/>
    <property type="match status" value="1"/>
</dbReference>
<sequence length="529" mass="59471">MAHSPIVEDYASSLKELTFNSRPIIVNLTTIAKENTEHADGILHAITSRLYKCIPEQKLFTLYLLDLICKTVGNPYNILIGDEIFKLFSHVYLLVNDQTRARLVKMYDLWKIFRVKGTNLPLFPSEQMEKIDTFLTQAGFRRAETPKYSSQQLISDIDTLLPIMQKRLEQNLSDTALSGRCTALTELRLLLQSLELKQNELAGILEKLTAMKHQELAAVPSTPITPATTPAPTPRASGAFTASLTAATPEVKPPPRALGLFDDLIASGLVKVDQSLKPGSKPVYELVMPRVKYLSSAPGVPSTNALEQLLMDANLSNQSQYEQIKFKEIVKVSKKLTENGTFASNLQKFVTGNVLDASTIQVLYETKSLKCAQCGKRFTNDDAGAARKRTHLDWHFRINKKLANIKSNIQSRNWYLDDYEWVKFDDNELLEYGSTSVKRETSVASLQSQPQYVVIPSTESNMNNTCSICREQIKASYNDQLGEWVWDACMYVPGNKSGRKIVHVACFQEASRKRGAEDEGAIRVKRERH</sequence>
<dbReference type="Gene3D" id="1.25.40.90">
    <property type="match status" value="1"/>
</dbReference>
<dbReference type="Pfam" id="PF04818">
    <property type="entry name" value="CID"/>
    <property type="match status" value="1"/>
</dbReference>
<name>A0A1L0BF45_9ASCO</name>
<dbReference type="STRING" id="45354.A0A1L0BF45"/>
<dbReference type="InterPro" id="IPR021605">
    <property type="entry name" value="Pcf11_Clp1-ID"/>
</dbReference>